<dbReference type="PANTHER" id="PTHR10073:SF52">
    <property type="entry name" value="MISMATCH REPAIR ENDONUCLEASE PMS2"/>
    <property type="match status" value="1"/>
</dbReference>
<evidence type="ECO:0000313" key="7">
    <source>
        <dbReference type="EMBL" id="KAJ7040580.1"/>
    </source>
</evidence>
<dbReference type="InterPro" id="IPR038973">
    <property type="entry name" value="MutL/Mlh/Pms-like"/>
</dbReference>
<dbReference type="GO" id="GO:0032389">
    <property type="term" value="C:MutLalpha complex"/>
    <property type="evidence" value="ECO:0007669"/>
    <property type="project" value="TreeGrafter"/>
</dbReference>
<dbReference type="InterPro" id="IPR020568">
    <property type="entry name" value="Ribosomal_Su5_D2-typ_SF"/>
</dbReference>
<dbReference type="InterPro" id="IPR042120">
    <property type="entry name" value="MutL_C_dimsub"/>
</dbReference>
<accession>A0AAD6X9R1</accession>
<feature type="domain" description="MutL C-terminal dimerisation" evidence="5">
    <location>
        <begin position="810"/>
        <end position="968"/>
    </location>
</feature>
<dbReference type="NCBIfam" id="TIGR00585">
    <property type="entry name" value="mutl"/>
    <property type="match status" value="1"/>
</dbReference>
<dbReference type="FunFam" id="3.30.1370.100:FF:000001">
    <property type="entry name" value="Mismatch repair endonuclease pms1, putative"/>
    <property type="match status" value="1"/>
</dbReference>
<feature type="domain" description="DNA mismatch repair protein S5" evidence="6">
    <location>
        <begin position="219"/>
        <end position="336"/>
    </location>
</feature>
<feature type="region of interest" description="Disordered" evidence="4">
    <location>
        <begin position="652"/>
        <end position="684"/>
    </location>
</feature>
<evidence type="ECO:0000256" key="2">
    <source>
        <dbReference type="ARBA" id="ARBA00022763"/>
    </source>
</evidence>
<dbReference type="GO" id="GO:0000710">
    <property type="term" value="P:meiotic mismatch repair"/>
    <property type="evidence" value="ECO:0007669"/>
    <property type="project" value="UniProtKB-ARBA"/>
</dbReference>
<feature type="region of interest" description="Disordered" evidence="4">
    <location>
        <begin position="453"/>
        <end position="490"/>
    </location>
</feature>
<protein>
    <recommendedName>
        <fullName evidence="3">DNA mismatch repair protein PMS1</fullName>
    </recommendedName>
</protein>
<dbReference type="InterPro" id="IPR014721">
    <property type="entry name" value="Ribsml_uS5_D2-typ_fold_subgr"/>
</dbReference>
<evidence type="ECO:0000259" key="6">
    <source>
        <dbReference type="SMART" id="SM01340"/>
    </source>
</evidence>
<dbReference type="PANTHER" id="PTHR10073">
    <property type="entry name" value="DNA MISMATCH REPAIR PROTEIN MLH, PMS, MUTL"/>
    <property type="match status" value="1"/>
</dbReference>
<dbReference type="Gene3D" id="3.30.565.10">
    <property type="entry name" value="Histidine kinase-like ATPase, C-terminal domain"/>
    <property type="match status" value="1"/>
</dbReference>
<dbReference type="GO" id="GO:0016887">
    <property type="term" value="F:ATP hydrolysis activity"/>
    <property type="evidence" value="ECO:0007669"/>
    <property type="project" value="InterPro"/>
</dbReference>
<evidence type="ECO:0000256" key="1">
    <source>
        <dbReference type="ARBA" id="ARBA00006082"/>
    </source>
</evidence>
<evidence type="ECO:0000256" key="4">
    <source>
        <dbReference type="SAM" id="MobiDB-lite"/>
    </source>
</evidence>
<dbReference type="SUPFAM" id="SSF54211">
    <property type="entry name" value="Ribosomal protein S5 domain 2-like"/>
    <property type="match status" value="1"/>
</dbReference>
<feature type="compositionally biased region" description="Basic and acidic residues" evidence="4">
    <location>
        <begin position="408"/>
        <end position="417"/>
    </location>
</feature>
<proteinExistence type="inferred from homology"/>
<dbReference type="GO" id="GO:0030983">
    <property type="term" value="F:mismatched DNA binding"/>
    <property type="evidence" value="ECO:0007669"/>
    <property type="project" value="InterPro"/>
</dbReference>
<gene>
    <name evidence="7" type="ORF">C8F04DRAFT_1082777</name>
</gene>
<dbReference type="InterPro" id="IPR002099">
    <property type="entry name" value="MutL/Mlh/PMS"/>
</dbReference>
<comment type="caution">
    <text evidence="7">The sequence shown here is derived from an EMBL/GenBank/DDBJ whole genome shotgun (WGS) entry which is preliminary data.</text>
</comment>
<feature type="region of interest" description="Disordered" evidence="4">
    <location>
        <begin position="595"/>
        <end position="633"/>
    </location>
</feature>
<dbReference type="FunFam" id="3.30.565.10:FF:000014">
    <property type="entry name" value="Mismatch repair endonuclease pms1, putative"/>
    <property type="match status" value="1"/>
</dbReference>
<dbReference type="PROSITE" id="PS00058">
    <property type="entry name" value="DNA_MISMATCH_REPAIR_1"/>
    <property type="match status" value="1"/>
</dbReference>
<organism evidence="7 8">
    <name type="scientific">Mycena alexandri</name>
    <dbReference type="NCBI Taxonomy" id="1745969"/>
    <lineage>
        <taxon>Eukaryota</taxon>
        <taxon>Fungi</taxon>
        <taxon>Dikarya</taxon>
        <taxon>Basidiomycota</taxon>
        <taxon>Agaricomycotina</taxon>
        <taxon>Agaricomycetes</taxon>
        <taxon>Agaricomycetidae</taxon>
        <taxon>Agaricales</taxon>
        <taxon>Marasmiineae</taxon>
        <taxon>Mycenaceae</taxon>
        <taxon>Mycena</taxon>
    </lineage>
</organism>
<reference evidence="7" key="1">
    <citation type="submission" date="2023-03" db="EMBL/GenBank/DDBJ databases">
        <title>Massive genome expansion in bonnet fungi (Mycena s.s.) driven by repeated elements and novel gene families across ecological guilds.</title>
        <authorList>
            <consortium name="Lawrence Berkeley National Laboratory"/>
            <person name="Harder C.B."/>
            <person name="Miyauchi S."/>
            <person name="Viragh M."/>
            <person name="Kuo A."/>
            <person name="Thoen E."/>
            <person name="Andreopoulos B."/>
            <person name="Lu D."/>
            <person name="Skrede I."/>
            <person name="Drula E."/>
            <person name="Henrissat B."/>
            <person name="Morin E."/>
            <person name="Kohler A."/>
            <person name="Barry K."/>
            <person name="LaButti K."/>
            <person name="Morin E."/>
            <person name="Salamov A."/>
            <person name="Lipzen A."/>
            <person name="Mereny Z."/>
            <person name="Hegedus B."/>
            <person name="Baldrian P."/>
            <person name="Stursova M."/>
            <person name="Weitz H."/>
            <person name="Taylor A."/>
            <person name="Grigoriev I.V."/>
            <person name="Nagy L.G."/>
            <person name="Martin F."/>
            <person name="Kauserud H."/>
        </authorList>
    </citation>
    <scope>NUCLEOTIDE SEQUENCE</scope>
    <source>
        <strain evidence="7">CBHHK200</strain>
    </source>
</reference>
<feature type="compositionally biased region" description="Low complexity" evidence="4">
    <location>
        <begin position="360"/>
        <end position="375"/>
    </location>
</feature>
<dbReference type="InterPro" id="IPR014762">
    <property type="entry name" value="DNA_mismatch_repair_CS"/>
</dbReference>
<dbReference type="EMBL" id="JARJCM010000021">
    <property type="protein sequence ID" value="KAJ7040580.1"/>
    <property type="molecule type" value="Genomic_DNA"/>
</dbReference>
<keyword evidence="2" id="KW-0227">DNA damage</keyword>
<feature type="compositionally biased region" description="Polar residues" evidence="4">
    <location>
        <begin position="664"/>
        <end position="683"/>
    </location>
</feature>
<dbReference type="Proteomes" id="UP001218188">
    <property type="component" value="Unassembled WGS sequence"/>
</dbReference>
<dbReference type="Pfam" id="PF08676">
    <property type="entry name" value="MutL_C"/>
    <property type="match status" value="1"/>
</dbReference>
<evidence type="ECO:0000259" key="5">
    <source>
        <dbReference type="SMART" id="SM00853"/>
    </source>
</evidence>
<dbReference type="Gene3D" id="3.30.1370.100">
    <property type="entry name" value="MutL, C-terminal domain, regulatory subdomain"/>
    <property type="match status" value="1"/>
</dbReference>
<dbReference type="CDD" id="cd03484">
    <property type="entry name" value="MutL_Trans_hPMS_2_like"/>
    <property type="match status" value="1"/>
</dbReference>
<evidence type="ECO:0000313" key="8">
    <source>
        <dbReference type="Proteomes" id="UP001218188"/>
    </source>
</evidence>
<comment type="similarity">
    <text evidence="1">Belongs to the DNA mismatch repair MutL/HexB family.</text>
</comment>
<dbReference type="Pfam" id="PF13589">
    <property type="entry name" value="HATPase_c_3"/>
    <property type="match status" value="1"/>
</dbReference>
<dbReference type="CDD" id="cd16926">
    <property type="entry name" value="HATPase_MutL-MLH-PMS-like"/>
    <property type="match status" value="1"/>
</dbReference>
<keyword evidence="8" id="KW-1185">Reference proteome</keyword>
<dbReference type="AlphaFoldDB" id="A0AAD6X9R1"/>
<dbReference type="InterPro" id="IPR013507">
    <property type="entry name" value="DNA_mismatch_S5_2-like"/>
</dbReference>
<dbReference type="InterPro" id="IPR037198">
    <property type="entry name" value="MutL_C_sf"/>
</dbReference>
<evidence type="ECO:0000256" key="3">
    <source>
        <dbReference type="ARBA" id="ARBA00070941"/>
    </source>
</evidence>
<feature type="compositionally biased region" description="Acidic residues" evidence="4">
    <location>
        <begin position="595"/>
        <end position="607"/>
    </location>
</feature>
<dbReference type="SMART" id="SM00853">
    <property type="entry name" value="MutL_C"/>
    <property type="match status" value="1"/>
</dbReference>
<feature type="region of interest" description="Disordered" evidence="4">
    <location>
        <begin position="358"/>
        <end position="426"/>
    </location>
</feature>
<dbReference type="InterPro" id="IPR014790">
    <property type="entry name" value="MutL_C"/>
</dbReference>
<feature type="compositionally biased region" description="Low complexity" evidence="4">
    <location>
        <begin position="477"/>
        <end position="490"/>
    </location>
</feature>
<dbReference type="Gene3D" id="3.30.230.10">
    <property type="match status" value="1"/>
</dbReference>
<feature type="region of interest" description="Disordered" evidence="4">
    <location>
        <begin position="503"/>
        <end position="560"/>
    </location>
</feature>
<sequence>MSIKPIDKTSIHRITSGQVVIDLQTAVKELVENSLDAGATNLEVRFKQYGLSSIEVMDNGGGISEENYEGLALKNHTSKLSSFADLTTVTTFGFRGEALSSLCALCESVVVSTATRPPMGVTLEMESSGKIRHKGKVARQRGTTITLTNLFSTLPVRRKEFERNAKREFGKALTLLNAYALGPCSSENGVRLTVSNQADKGAKSVQIRTPGTPSLRESVSALWGPKALENLVPLALRFPVERDKVAMKRAPDSGNAPIQVEVRGLVSKFAVGYGRSGTDRQFFYVNGRPCNISKVQKAFNEVYRSFNATQSPFLVADFILPTANLISALKLKSTFASSRSTYDVEGTQSKAMTQTLLPESQSVNRRSSSSTAVVVEPDEEVETQDITSAAEVEIQPVGRPLKTPQTRRNTEPKDDKSPSAVVASTPSLTIARETRVDTLIQYAGNSPFLLPVAASGQPTHDSPSAGASKPTSVIYVPRPSSSSPSTASNSPIEDVVVTLDSSSASWQRKVQLTRKVSDERASSPVPAGERHDPPRKKRRSEPSGGGSPDEDLDLGREVPNVPVASQVKSARQNLRTMLVGFSAAGSQPVVRVEVEEDDLEASDDDESMVSPPRRPSPDSEDTQPVSGSEDDDGMQVDARASVDHSAKLAGALRTSDEDVPDVQMQDNSDAPDVTSSMVDSSHVNGEDEDGIVLIQADADKSNSNPSLVASSIIDLTDDDMFESSDLSIIVPETSLSATPSLDEVVSRPEVIRTPGGGRGDVSLRFEVSKVSTSLGYLLLHARITDAVSDDVATEALARTISKEDFGSMDILGQFNLGFIVTRRRTGEGATLMDDLFIVDQHAADEKYNFETLQQTTRIRSQKLSGASQPLELTAGDELVALENIEVLRQNGFEVDLQTAADDTPVQGPRLSLTAQPVSKDTVFDMKDLEELIHRMRDQPAGQMVRCSKARAMFAMRACRKSVMIGMPLTKGQMTGVVRHMGTMDQPWNCPHGRPTMRHLADILGERDRRSVNWGGFGNDQ</sequence>
<dbReference type="Pfam" id="PF01119">
    <property type="entry name" value="DNA_mis_repair"/>
    <property type="match status" value="1"/>
</dbReference>
<dbReference type="SUPFAM" id="SSF118116">
    <property type="entry name" value="DNA mismatch repair protein MutL"/>
    <property type="match status" value="1"/>
</dbReference>
<dbReference type="InterPro" id="IPR036890">
    <property type="entry name" value="HATPase_C_sf"/>
</dbReference>
<dbReference type="SMART" id="SM01340">
    <property type="entry name" value="DNA_mis_repair"/>
    <property type="match status" value="1"/>
</dbReference>
<name>A0AAD6X9R1_9AGAR</name>
<dbReference type="GO" id="GO:0140664">
    <property type="term" value="F:ATP-dependent DNA damage sensor activity"/>
    <property type="evidence" value="ECO:0007669"/>
    <property type="project" value="InterPro"/>
</dbReference>
<dbReference type="InterPro" id="IPR042121">
    <property type="entry name" value="MutL_C_regsub"/>
</dbReference>
<dbReference type="Gene3D" id="3.30.1540.20">
    <property type="entry name" value="MutL, C-terminal domain, dimerisation subdomain"/>
    <property type="match status" value="1"/>
</dbReference>
<dbReference type="SUPFAM" id="SSF55874">
    <property type="entry name" value="ATPase domain of HSP90 chaperone/DNA topoisomerase II/histidine kinase"/>
    <property type="match status" value="1"/>
</dbReference>
<dbReference type="GO" id="GO:0005524">
    <property type="term" value="F:ATP binding"/>
    <property type="evidence" value="ECO:0007669"/>
    <property type="project" value="InterPro"/>
</dbReference>